<sequence>MVQLSSVLAFCFAGAAMASPMVEVAKRGKSVPISITSLEYEGEGCPAGSLTGSLDPNTGEFDVFYRELDASIKPGDDKVKVKCHIEVGLQTSADTQLVVISGTYRGHVRLTKGGWAKNQNQYKFKNNPGTTDMEWVFKGPTDVSTAFTNELATTFKSGCGSDGGAYTLIINNYLTMTTEGSGEGEISIQELDGAIKQSVKLSTEDC</sequence>
<keyword evidence="1" id="KW-0732">Signal</keyword>
<feature type="signal peptide" evidence="1">
    <location>
        <begin position="1"/>
        <end position="18"/>
    </location>
</feature>
<dbReference type="PANTHER" id="PTHR38847">
    <property type="match status" value="1"/>
</dbReference>
<evidence type="ECO:0000313" key="3">
    <source>
        <dbReference type="Proteomes" id="UP001629113"/>
    </source>
</evidence>
<name>A0ABR4P1H7_9HELO</name>
<organism evidence="2 3">
    <name type="scientific">Phlyctema vagabunda</name>
    <dbReference type="NCBI Taxonomy" id="108571"/>
    <lineage>
        <taxon>Eukaryota</taxon>
        <taxon>Fungi</taxon>
        <taxon>Dikarya</taxon>
        <taxon>Ascomycota</taxon>
        <taxon>Pezizomycotina</taxon>
        <taxon>Leotiomycetes</taxon>
        <taxon>Helotiales</taxon>
        <taxon>Dermateaceae</taxon>
        <taxon>Phlyctema</taxon>
    </lineage>
</organism>
<dbReference type="Pfam" id="PF14273">
    <property type="entry name" value="DUF4360"/>
    <property type="match status" value="1"/>
</dbReference>
<dbReference type="InterPro" id="IPR025649">
    <property type="entry name" value="DUF4360"/>
</dbReference>
<dbReference type="PANTHER" id="PTHR38847:SF1">
    <property type="entry name" value="PSEUDOURIDINE SYNTHASE RSUA_RLUA-LIKE DOMAIN-CONTAINING PROTEIN"/>
    <property type="match status" value="1"/>
</dbReference>
<gene>
    <name evidence="2" type="ORF">PVAG01_11159</name>
</gene>
<evidence type="ECO:0008006" key="4">
    <source>
        <dbReference type="Google" id="ProtNLM"/>
    </source>
</evidence>
<dbReference type="EMBL" id="JBFCZG010000011">
    <property type="protein sequence ID" value="KAL3417159.1"/>
    <property type="molecule type" value="Genomic_DNA"/>
</dbReference>
<evidence type="ECO:0000313" key="2">
    <source>
        <dbReference type="EMBL" id="KAL3417159.1"/>
    </source>
</evidence>
<proteinExistence type="predicted"/>
<comment type="caution">
    <text evidence="2">The sequence shown here is derived from an EMBL/GenBank/DDBJ whole genome shotgun (WGS) entry which is preliminary data.</text>
</comment>
<evidence type="ECO:0000256" key="1">
    <source>
        <dbReference type="SAM" id="SignalP"/>
    </source>
</evidence>
<protein>
    <recommendedName>
        <fullName evidence="4">Secreted protein</fullName>
    </recommendedName>
</protein>
<accession>A0ABR4P1H7</accession>
<keyword evidence="3" id="KW-1185">Reference proteome</keyword>
<feature type="chain" id="PRO_5045359973" description="Secreted protein" evidence="1">
    <location>
        <begin position="19"/>
        <end position="206"/>
    </location>
</feature>
<dbReference type="Proteomes" id="UP001629113">
    <property type="component" value="Unassembled WGS sequence"/>
</dbReference>
<reference evidence="2 3" key="1">
    <citation type="submission" date="2024-06" db="EMBL/GenBank/DDBJ databases">
        <title>Complete genome of Phlyctema vagabunda strain 19-DSS-EL-015.</title>
        <authorList>
            <person name="Fiorenzani C."/>
        </authorList>
    </citation>
    <scope>NUCLEOTIDE SEQUENCE [LARGE SCALE GENOMIC DNA]</scope>
    <source>
        <strain evidence="2 3">19-DSS-EL-015</strain>
    </source>
</reference>